<dbReference type="GO" id="GO:0000271">
    <property type="term" value="P:polysaccharide biosynthetic process"/>
    <property type="evidence" value="ECO:0007669"/>
    <property type="project" value="TreeGrafter"/>
</dbReference>
<dbReference type="CDD" id="cd00616">
    <property type="entry name" value="AHBA_syn"/>
    <property type="match status" value="1"/>
</dbReference>
<dbReference type="PANTHER" id="PTHR30244">
    <property type="entry name" value="TRANSAMINASE"/>
    <property type="match status" value="1"/>
</dbReference>
<dbReference type="InterPro" id="IPR000653">
    <property type="entry name" value="DegT/StrS_aminotransferase"/>
</dbReference>
<dbReference type="EMBL" id="JACHYB010000001">
    <property type="protein sequence ID" value="MBB3185998.1"/>
    <property type="molecule type" value="Genomic_DNA"/>
</dbReference>
<evidence type="ECO:0000256" key="1">
    <source>
        <dbReference type="ARBA" id="ARBA00022898"/>
    </source>
</evidence>
<dbReference type="Pfam" id="PF01041">
    <property type="entry name" value="DegT_DnrJ_EryC1"/>
    <property type="match status" value="1"/>
</dbReference>
<sequence length="509" mass="58085">MLFILDNNFVLDLIARRSSNFGLQLNLLYFLLDKGYAAISSSQLHNLRYVVMRNYPQYEADYLEIEARLRIIKTPSYVDLNHKLAIIDIEDYLIELSAKACNAKIITSDKQFLANSELAMTPVETFNYLINEHREIEFLSLKRINDKYSVDIEHSIDRVLASGWYLLGNEVKTFEKEYAGYIGTTYCVGVANGLDALRLILRAYKEMGIMHEGDEIIVPANTYIASILAITDNKLVPVLVEPSIETLEINDTKIEVAITPKTKGIMIVHLYGQCAYTEKIGEICKKYNLKLIEDNAQAHGCVYTEPRTRNQEPRKTGSLGDAAGHSFYPGKNLGAMGDAGAVTTNNGELARVVRALANYGSEKKYVNNYQGLNSRLDEIQAAILRVKLNYLDEDNEKRRNVAHYYLENIKHPDIKLPVVTDWNAHVFHIFPILSPRRDALQQYLTENGVQTLIHYPIPPHKQLAYKEWNTLSFPITEQIHNEVLSLPISQVMNTSEIERVVEILNDWRR</sequence>
<dbReference type="GO" id="GO:0008483">
    <property type="term" value="F:transaminase activity"/>
    <property type="evidence" value="ECO:0007669"/>
    <property type="project" value="TreeGrafter"/>
</dbReference>
<dbReference type="PANTHER" id="PTHR30244:SF36">
    <property type="entry name" value="3-OXO-GLUCOSE-6-PHOSPHATE:GLUTAMATE AMINOTRANSFERASE"/>
    <property type="match status" value="1"/>
</dbReference>
<keyword evidence="5" id="KW-1185">Reference proteome</keyword>
<dbReference type="AlphaFoldDB" id="A0A7W5DPN6"/>
<dbReference type="InterPro" id="IPR015424">
    <property type="entry name" value="PyrdxlP-dep_Trfase"/>
</dbReference>
<organism evidence="4 5">
    <name type="scientific">Microbacter margulisiae</name>
    <dbReference type="NCBI Taxonomy" id="1350067"/>
    <lineage>
        <taxon>Bacteria</taxon>
        <taxon>Pseudomonadati</taxon>
        <taxon>Bacteroidota</taxon>
        <taxon>Bacteroidia</taxon>
        <taxon>Bacteroidales</taxon>
        <taxon>Porphyromonadaceae</taxon>
        <taxon>Microbacter</taxon>
    </lineage>
</organism>
<evidence type="ECO:0000256" key="2">
    <source>
        <dbReference type="ARBA" id="ARBA00037999"/>
    </source>
</evidence>
<comment type="similarity">
    <text evidence="2 3">Belongs to the DegT/DnrJ/EryC1 family.</text>
</comment>
<dbReference type="Gene3D" id="3.40.640.10">
    <property type="entry name" value="Type I PLP-dependent aspartate aminotransferase-like (Major domain)"/>
    <property type="match status" value="1"/>
</dbReference>
<dbReference type="Proteomes" id="UP000544222">
    <property type="component" value="Unassembled WGS sequence"/>
</dbReference>
<name>A0A7W5DPN6_9PORP</name>
<gene>
    <name evidence="4" type="ORF">FHX64_000161</name>
</gene>
<dbReference type="SUPFAM" id="SSF53383">
    <property type="entry name" value="PLP-dependent transferases"/>
    <property type="match status" value="1"/>
</dbReference>
<dbReference type="SUPFAM" id="SSF88723">
    <property type="entry name" value="PIN domain-like"/>
    <property type="match status" value="1"/>
</dbReference>
<protein>
    <submittedName>
        <fullName evidence="4">dTDP-4-amino-4,6-dideoxygalactose transaminase</fullName>
    </submittedName>
</protein>
<dbReference type="InterPro" id="IPR015422">
    <property type="entry name" value="PyrdxlP-dep_Trfase_small"/>
</dbReference>
<dbReference type="InterPro" id="IPR029060">
    <property type="entry name" value="PIN-like_dom_sf"/>
</dbReference>
<keyword evidence="1 3" id="KW-0663">Pyridoxal phosphate</keyword>
<dbReference type="InterPro" id="IPR015421">
    <property type="entry name" value="PyrdxlP-dep_Trfase_major"/>
</dbReference>
<dbReference type="GO" id="GO:0030170">
    <property type="term" value="F:pyridoxal phosphate binding"/>
    <property type="evidence" value="ECO:0007669"/>
    <property type="project" value="TreeGrafter"/>
</dbReference>
<dbReference type="Gene3D" id="3.90.1150.10">
    <property type="entry name" value="Aspartate Aminotransferase, domain 1"/>
    <property type="match status" value="1"/>
</dbReference>
<evidence type="ECO:0000256" key="3">
    <source>
        <dbReference type="RuleBase" id="RU004508"/>
    </source>
</evidence>
<reference evidence="4 5" key="1">
    <citation type="submission" date="2020-08" db="EMBL/GenBank/DDBJ databases">
        <title>Genomic Encyclopedia of Type Strains, Phase IV (KMG-IV): sequencing the most valuable type-strain genomes for metagenomic binning, comparative biology and taxonomic classification.</title>
        <authorList>
            <person name="Goeker M."/>
        </authorList>
    </citation>
    <scope>NUCLEOTIDE SEQUENCE [LARGE SCALE GENOMIC DNA]</scope>
    <source>
        <strain evidence="4 5">DSM 27471</strain>
    </source>
</reference>
<evidence type="ECO:0000313" key="5">
    <source>
        <dbReference type="Proteomes" id="UP000544222"/>
    </source>
</evidence>
<proteinExistence type="inferred from homology"/>
<accession>A0A7W5DPN6</accession>
<comment type="caution">
    <text evidence="4">The sequence shown here is derived from an EMBL/GenBank/DDBJ whole genome shotgun (WGS) entry which is preliminary data.</text>
</comment>
<evidence type="ECO:0000313" key="4">
    <source>
        <dbReference type="EMBL" id="MBB3185998.1"/>
    </source>
</evidence>